<sequence>MTIHSEHPFTEPPDPVRRFRGRIGGAVSLWTSGAESARAGLTVSSLMVANGDPAAVVGLLDPDSDLHAALVSTGRGVVQLLNAADRELADAFGGVAPAPGGAFRIGTWEQTAAGPALLGRTRAEVRYVESREVGWSALVVAEIEAIHLEADSRPLEHRRGRYLHPRSGDGR</sequence>
<evidence type="ECO:0000313" key="2">
    <source>
        <dbReference type="EMBL" id="RNL79097.1"/>
    </source>
</evidence>
<dbReference type="OrthoDB" id="3394673at2"/>
<evidence type="ECO:0000313" key="3">
    <source>
        <dbReference type="Proteomes" id="UP000277094"/>
    </source>
</evidence>
<keyword evidence="3" id="KW-1185">Reference proteome</keyword>
<dbReference type="GO" id="GO:0016646">
    <property type="term" value="F:oxidoreductase activity, acting on the CH-NH group of donors, NAD or NADP as acceptor"/>
    <property type="evidence" value="ECO:0007669"/>
    <property type="project" value="UniProtKB-ARBA"/>
</dbReference>
<dbReference type="GO" id="GO:0010181">
    <property type="term" value="F:FMN binding"/>
    <property type="evidence" value="ECO:0007669"/>
    <property type="project" value="InterPro"/>
</dbReference>
<dbReference type="Gene3D" id="2.30.110.10">
    <property type="entry name" value="Electron Transport, Fmn-binding Protein, Chain A"/>
    <property type="match status" value="1"/>
</dbReference>
<dbReference type="InterPro" id="IPR002563">
    <property type="entry name" value="Flavin_Rdtase-like_dom"/>
</dbReference>
<dbReference type="Pfam" id="PF01613">
    <property type="entry name" value="Flavin_Reduct"/>
    <property type="match status" value="1"/>
</dbReference>
<dbReference type="SMART" id="SM00903">
    <property type="entry name" value="Flavin_Reduct"/>
    <property type="match status" value="1"/>
</dbReference>
<evidence type="ECO:0000259" key="1">
    <source>
        <dbReference type="SMART" id="SM00903"/>
    </source>
</evidence>
<dbReference type="Proteomes" id="UP000277094">
    <property type="component" value="Unassembled WGS sequence"/>
</dbReference>
<gene>
    <name evidence="2" type="ORF">EFL95_08655</name>
</gene>
<dbReference type="EMBL" id="RJSG01000002">
    <property type="protein sequence ID" value="RNL79097.1"/>
    <property type="molecule type" value="Genomic_DNA"/>
</dbReference>
<dbReference type="InterPro" id="IPR012349">
    <property type="entry name" value="Split_barrel_FMN-bd"/>
</dbReference>
<feature type="domain" description="Flavin reductase like" evidence="1">
    <location>
        <begin position="20"/>
        <end position="164"/>
    </location>
</feature>
<name>A0A3N0DTY9_9ACTN</name>
<protein>
    <submittedName>
        <fullName evidence="2">Flavin reductase</fullName>
    </submittedName>
</protein>
<dbReference type="SUPFAM" id="SSF50475">
    <property type="entry name" value="FMN-binding split barrel"/>
    <property type="match status" value="1"/>
</dbReference>
<comment type="caution">
    <text evidence="2">The sequence shown here is derived from an EMBL/GenBank/DDBJ whole genome shotgun (WGS) entry which is preliminary data.</text>
</comment>
<organism evidence="2 3">
    <name type="scientific">Nocardioides marmorisolisilvae</name>
    <dbReference type="NCBI Taxonomy" id="1542737"/>
    <lineage>
        <taxon>Bacteria</taxon>
        <taxon>Bacillati</taxon>
        <taxon>Actinomycetota</taxon>
        <taxon>Actinomycetes</taxon>
        <taxon>Propionibacteriales</taxon>
        <taxon>Nocardioidaceae</taxon>
        <taxon>Nocardioides</taxon>
    </lineage>
</organism>
<accession>A0A3N0DTY9</accession>
<proteinExistence type="predicted"/>
<dbReference type="RefSeq" id="WP_123233599.1">
    <property type="nucleotide sequence ID" value="NZ_RJSG01000002.1"/>
</dbReference>
<reference evidence="2 3" key="1">
    <citation type="submission" date="2018-11" db="EMBL/GenBank/DDBJ databases">
        <authorList>
            <person name="Li F."/>
        </authorList>
    </citation>
    <scope>NUCLEOTIDE SEQUENCE [LARGE SCALE GENOMIC DNA]</scope>
    <source>
        <strain evidence="2 3">KIS18-7</strain>
    </source>
</reference>
<dbReference type="AlphaFoldDB" id="A0A3N0DTY9"/>